<name>A0AAF0QJ29_SOLVR</name>
<evidence type="ECO:0000256" key="1">
    <source>
        <dbReference type="SAM" id="MobiDB-lite"/>
    </source>
</evidence>
<organism evidence="2 3">
    <name type="scientific">Solanum verrucosum</name>
    <dbReference type="NCBI Taxonomy" id="315347"/>
    <lineage>
        <taxon>Eukaryota</taxon>
        <taxon>Viridiplantae</taxon>
        <taxon>Streptophyta</taxon>
        <taxon>Embryophyta</taxon>
        <taxon>Tracheophyta</taxon>
        <taxon>Spermatophyta</taxon>
        <taxon>Magnoliopsida</taxon>
        <taxon>eudicotyledons</taxon>
        <taxon>Gunneridae</taxon>
        <taxon>Pentapetalae</taxon>
        <taxon>asterids</taxon>
        <taxon>lamiids</taxon>
        <taxon>Solanales</taxon>
        <taxon>Solanaceae</taxon>
        <taxon>Solanoideae</taxon>
        <taxon>Solaneae</taxon>
        <taxon>Solanum</taxon>
    </lineage>
</organism>
<dbReference type="EMBL" id="CP133615">
    <property type="protein sequence ID" value="WMV23388.1"/>
    <property type="molecule type" value="Genomic_DNA"/>
</dbReference>
<gene>
    <name evidence="2" type="ORF">MTR67_016773</name>
</gene>
<reference evidence="2" key="1">
    <citation type="submission" date="2023-08" db="EMBL/GenBank/DDBJ databases">
        <title>A de novo genome assembly of Solanum verrucosum Schlechtendal, a Mexican diploid species geographically isolated from the other diploid A-genome species in potato relatives.</title>
        <authorList>
            <person name="Hosaka K."/>
        </authorList>
    </citation>
    <scope>NUCLEOTIDE SEQUENCE</scope>
    <source>
        <tissue evidence="2">Young leaves</tissue>
    </source>
</reference>
<keyword evidence="3" id="KW-1185">Reference proteome</keyword>
<dbReference type="AlphaFoldDB" id="A0AAF0QJ29"/>
<feature type="region of interest" description="Disordered" evidence="1">
    <location>
        <begin position="1"/>
        <end position="34"/>
    </location>
</feature>
<accession>A0AAF0QJ29</accession>
<evidence type="ECO:0000313" key="2">
    <source>
        <dbReference type="EMBL" id="WMV23388.1"/>
    </source>
</evidence>
<proteinExistence type="predicted"/>
<protein>
    <submittedName>
        <fullName evidence="2">Uncharacterized protein</fullName>
    </submittedName>
</protein>
<dbReference type="Proteomes" id="UP001234989">
    <property type="component" value="Chromosome 4"/>
</dbReference>
<evidence type="ECO:0000313" key="3">
    <source>
        <dbReference type="Proteomes" id="UP001234989"/>
    </source>
</evidence>
<sequence length="114" mass="11477">MWPMAVSALRPASPPPPPPEAADKSGHRSSPTPSETLLVTNIKASFIKVICTLIGLVQYGGGGGNNVDLARWPVIGPPFGGGGGGGGGIGLRRAETASSGLITIPTEALCIHLL</sequence>